<reference evidence="1 2" key="1">
    <citation type="submission" date="2023-05" db="EMBL/GenBank/DDBJ databases">
        <title>Draft genome of Paenibacillus sp. CCS26.</title>
        <authorList>
            <person name="Akita H."/>
            <person name="Shinto Y."/>
            <person name="Kimura Z."/>
        </authorList>
    </citation>
    <scope>NUCLEOTIDE SEQUENCE [LARGE SCALE GENOMIC DNA]</scope>
    <source>
        <strain evidence="1 2">CCS26</strain>
    </source>
</reference>
<gene>
    <name evidence="1" type="ORF">PghCCS26_44560</name>
</gene>
<dbReference type="Proteomes" id="UP001285921">
    <property type="component" value="Unassembled WGS sequence"/>
</dbReference>
<comment type="caution">
    <text evidence="1">The sequence shown here is derived from an EMBL/GenBank/DDBJ whole genome shotgun (WGS) entry which is preliminary data.</text>
</comment>
<organism evidence="1 2">
    <name type="scientific">Paenibacillus glycanilyticus</name>
    <dbReference type="NCBI Taxonomy" id="126569"/>
    <lineage>
        <taxon>Bacteria</taxon>
        <taxon>Bacillati</taxon>
        <taxon>Bacillota</taxon>
        <taxon>Bacilli</taxon>
        <taxon>Bacillales</taxon>
        <taxon>Paenibacillaceae</taxon>
        <taxon>Paenibacillus</taxon>
    </lineage>
</organism>
<protein>
    <submittedName>
        <fullName evidence="1">Uncharacterized protein</fullName>
    </submittedName>
</protein>
<sequence>MLGENKGVVRPAPKVQVAKQVESEYDRKYDSSRKARIEVKINVL</sequence>
<accession>A0ABQ6NQG6</accession>
<dbReference type="EMBL" id="BTCL01000019">
    <property type="protein sequence ID" value="GMK47326.1"/>
    <property type="molecule type" value="Genomic_DNA"/>
</dbReference>
<evidence type="ECO:0000313" key="1">
    <source>
        <dbReference type="EMBL" id="GMK47326.1"/>
    </source>
</evidence>
<name>A0ABQ6NQG6_9BACL</name>
<proteinExistence type="predicted"/>
<evidence type="ECO:0000313" key="2">
    <source>
        <dbReference type="Proteomes" id="UP001285921"/>
    </source>
</evidence>
<keyword evidence="2" id="KW-1185">Reference proteome</keyword>